<feature type="transmembrane region" description="Helical" evidence="7">
    <location>
        <begin position="97"/>
        <end position="120"/>
    </location>
</feature>
<dbReference type="PANTHER" id="PTHR45826">
    <property type="entry name" value="POLYAMINE TRANSPORTER PUT1"/>
    <property type="match status" value="1"/>
</dbReference>
<dbReference type="AlphaFoldDB" id="A0A381T434"/>
<feature type="transmembrane region" description="Helical" evidence="7">
    <location>
        <begin position="230"/>
        <end position="252"/>
    </location>
</feature>
<evidence type="ECO:0008006" key="9">
    <source>
        <dbReference type="Google" id="ProtNLM"/>
    </source>
</evidence>
<feature type="transmembrane region" description="Helical" evidence="7">
    <location>
        <begin position="413"/>
        <end position="431"/>
    </location>
</feature>
<dbReference type="Gene3D" id="1.20.1740.10">
    <property type="entry name" value="Amino acid/polyamine transporter I"/>
    <property type="match status" value="1"/>
</dbReference>
<feature type="transmembrane region" description="Helical" evidence="7">
    <location>
        <begin position="126"/>
        <end position="144"/>
    </location>
</feature>
<dbReference type="GO" id="GO:0005886">
    <property type="term" value="C:plasma membrane"/>
    <property type="evidence" value="ECO:0007669"/>
    <property type="project" value="UniProtKB-SubCell"/>
</dbReference>
<dbReference type="PANTHER" id="PTHR45826:SF2">
    <property type="entry name" value="AMINO ACID TRANSPORTER"/>
    <property type="match status" value="1"/>
</dbReference>
<evidence type="ECO:0000256" key="4">
    <source>
        <dbReference type="ARBA" id="ARBA00022692"/>
    </source>
</evidence>
<keyword evidence="3" id="KW-1003">Cell membrane</keyword>
<dbReference type="InterPro" id="IPR002293">
    <property type="entry name" value="AA/rel_permease1"/>
</dbReference>
<proteinExistence type="predicted"/>
<keyword evidence="5 7" id="KW-1133">Transmembrane helix</keyword>
<comment type="subcellular location">
    <subcellularLocation>
        <location evidence="1">Cell membrane</location>
        <topology evidence="1">Multi-pass membrane protein</topology>
    </subcellularLocation>
</comment>
<gene>
    <name evidence="8" type="ORF">METZ01_LOCUS63353</name>
</gene>
<protein>
    <recommendedName>
        <fullName evidence="9">Amino acid permease/ SLC12A domain-containing protein</fullName>
    </recommendedName>
</protein>
<feature type="transmembrane region" description="Helical" evidence="7">
    <location>
        <begin position="12"/>
        <end position="32"/>
    </location>
</feature>
<reference evidence="8" key="1">
    <citation type="submission" date="2018-05" db="EMBL/GenBank/DDBJ databases">
        <authorList>
            <person name="Lanie J.A."/>
            <person name="Ng W.-L."/>
            <person name="Kazmierczak K.M."/>
            <person name="Andrzejewski T.M."/>
            <person name="Davidsen T.M."/>
            <person name="Wayne K.J."/>
            <person name="Tettelin H."/>
            <person name="Glass J.I."/>
            <person name="Rusch D."/>
            <person name="Podicherti R."/>
            <person name="Tsui H.-C.T."/>
            <person name="Winkler M.E."/>
        </authorList>
    </citation>
    <scope>NUCLEOTIDE SEQUENCE</scope>
</reference>
<evidence type="ECO:0000256" key="2">
    <source>
        <dbReference type="ARBA" id="ARBA00022448"/>
    </source>
</evidence>
<feature type="transmembrane region" description="Helical" evidence="7">
    <location>
        <begin position="156"/>
        <end position="176"/>
    </location>
</feature>
<dbReference type="PIRSF" id="PIRSF006060">
    <property type="entry name" value="AA_transporter"/>
    <property type="match status" value="1"/>
</dbReference>
<evidence type="ECO:0000313" key="8">
    <source>
        <dbReference type="EMBL" id="SVA10499.1"/>
    </source>
</evidence>
<name>A0A381T434_9ZZZZ</name>
<keyword evidence="4 7" id="KW-0812">Transmembrane</keyword>
<feature type="transmembrane region" description="Helical" evidence="7">
    <location>
        <begin position="349"/>
        <end position="369"/>
    </location>
</feature>
<dbReference type="Pfam" id="PF13520">
    <property type="entry name" value="AA_permease_2"/>
    <property type="match status" value="1"/>
</dbReference>
<dbReference type="GO" id="GO:0022857">
    <property type="term" value="F:transmembrane transporter activity"/>
    <property type="evidence" value="ECO:0007669"/>
    <property type="project" value="InterPro"/>
</dbReference>
<evidence type="ECO:0000256" key="7">
    <source>
        <dbReference type="SAM" id="Phobius"/>
    </source>
</evidence>
<feature type="transmembrane region" description="Helical" evidence="7">
    <location>
        <begin position="196"/>
        <end position="218"/>
    </location>
</feature>
<evidence type="ECO:0000256" key="3">
    <source>
        <dbReference type="ARBA" id="ARBA00022475"/>
    </source>
</evidence>
<accession>A0A381T434</accession>
<feature type="transmembrane region" description="Helical" evidence="7">
    <location>
        <begin position="264"/>
        <end position="284"/>
    </location>
</feature>
<dbReference type="EMBL" id="UINC01003938">
    <property type="protein sequence ID" value="SVA10499.1"/>
    <property type="molecule type" value="Genomic_DNA"/>
</dbReference>
<dbReference type="InterPro" id="IPR044566">
    <property type="entry name" value="RMV1-like"/>
</dbReference>
<evidence type="ECO:0000256" key="5">
    <source>
        <dbReference type="ARBA" id="ARBA00022989"/>
    </source>
</evidence>
<keyword evidence="6 7" id="KW-0472">Membrane</keyword>
<feature type="transmembrane region" description="Helical" evidence="7">
    <location>
        <begin position="44"/>
        <end position="61"/>
    </location>
</feature>
<evidence type="ECO:0000256" key="1">
    <source>
        <dbReference type="ARBA" id="ARBA00004651"/>
    </source>
</evidence>
<sequence length="439" mass="49514">MVRKNSTSKSKMRFWTTVSAMFVIYCGGPYGIEDVVAQSGPTLAIFGLLFMAVFWGIPGVLQNSELISAIPMEGGVYQWYKKSWGPYWGFQLGWLEWLTWMFDAALYPTLLTEYFIIFIWPEAPFILSWGLTLSVIWLTVFINIRGIKFVGPLFNILIWIQIVPVIVMIYYGIGLIDLNVYTSLHLPLGTDLTSAMVLALIFGVWNFSGYSGLASAADEIENTETNYPKALIITLILSVVIYVIPLMIGIAVDIRWDLWGEAQLNLVALALGGTAFAWWFNLAAQTSNFGLINGEMLLMSHLLKSISDDGHLPNYISRSHSNYCTPVGALVAQGLILSVMTMSMNFVDLLVVGTWISIPLYIIGFFMFISLRYTHPDLPRPFKVPGGLALPWITVIVPTFIALFIFIYTPNQYLLESVPLLLSGFVFHWFWNRFKSSKY</sequence>
<feature type="transmembrane region" description="Helical" evidence="7">
    <location>
        <begin position="389"/>
        <end position="407"/>
    </location>
</feature>
<keyword evidence="2" id="KW-0813">Transport</keyword>
<organism evidence="8">
    <name type="scientific">marine metagenome</name>
    <dbReference type="NCBI Taxonomy" id="408172"/>
    <lineage>
        <taxon>unclassified sequences</taxon>
        <taxon>metagenomes</taxon>
        <taxon>ecological metagenomes</taxon>
    </lineage>
</organism>
<evidence type="ECO:0000256" key="6">
    <source>
        <dbReference type="ARBA" id="ARBA00023136"/>
    </source>
</evidence>